<dbReference type="EnsemblBacteria" id="ABK37865">
    <property type="protein sequence ID" value="ABK37865"/>
    <property type="gene ID" value="AHA_1479"/>
</dbReference>
<feature type="region of interest" description="Disordered" evidence="3">
    <location>
        <begin position="1"/>
        <end position="51"/>
    </location>
</feature>
<accession>A0KIB6</accession>
<evidence type="ECO:0000313" key="5">
    <source>
        <dbReference type="Proteomes" id="UP000000756"/>
    </source>
</evidence>
<feature type="region of interest" description="Disordered" evidence="3">
    <location>
        <begin position="71"/>
        <end position="92"/>
    </location>
</feature>
<dbReference type="OrthoDB" id="9803749at2"/>
<dbReference type="NCBIfam" id="TIGR01617">
    <property type="entry name" value="arsC_related"/>
    <property type="match status" value="1"/>
</dbReference>
<organism evidence="4 5">
    <name type="scientific">Aeromonas hydrophila subsp. hydrophila (strain ATCC 7966 / DSM 30187 / BCRC 13018 / CCUG 14551 / JCM 1027 / KCTC 2358 / NCIMB 9240 / NCTC 8049)</name>
    <dbReference type="NCBI Taxonomy" id="380703"/>
    <lineage>
        <taxon>Bacteria</taxon>
        <taxon>Pseudomonadati</taxon>
        <taxon>Pseudomonadota</taxon>
        <taxon>Gammaproteobacteria</taxon>
        <taxon>Aeromonadales</taxon>
        <taxon>Aeromonadaceae</taxon>
        <taxon>Aeromonas</taxon>
    </lineage>
</organism>
<sequence length="249" mass="27526">MRASAAHLPRPGAAPADAAAGSGGVRDPLRPAHLRGEPHSSSSRRQQRHAQLVRIRTAPLVSHPERTLMPAGASRAGHFSPPPGPTSASPHLPHAHRRCLEIATMPESDLFLISRFRTQVSAFRAHARRQGLPMATTLYGIKNCDTIKKARKWLEQAGIDYRFHDHRADGLNPADLDRWLSQLGWEALLNSRGTTFRALPDEAKQGLDTAKARALLLEHPAMIKRPLLDRDGELTLGFKADHYQSLFSR</sequence>
<dbReference type="InterPro" id="IPR036249">
    <property type="entry name" value="Thioredoxin-like_sf"/>
</dbReference>
<dbReference type="NCBIfam" id="NF008107">
    <property type="entry name" value="PRK10853.1"/>
    <property type="match status" value="1"/>
</dbReference>
<protein>
    <submittedName>
        <fullName evidence="4">Arsenate reductase</fullName>
    </submittedName>
</protein>
<reference evidence="4 5" key="1">
    <citation type="journal article" date="2006" name="J. Bacteriol.">
        <title>Genome sequence of Aeromonas hydrophila ATCC 7966T: jack of all trades.</title>
        <authorList>
            <person name="Seshadri R."/>
            <person name="Joseph S.W."/>
            <person name="Chopra A.K."/>
            <person name="Sha J."/>
            <person name="Shaw J."/>
            <person name="Graf J."/>
            <person name="Haft D."/>
            <person name="Wu M."/>
            <person name="Ren Q."/>
            <person name="Rosovitz M.J."/>
            <person name="Madupu R."/>
            <person name="Tallon L."/>
            <person name="Kim M."/>
            <person name="Jin S."/>
            <person name="Vuong H."/>
            <person name="Stine O.C."/>
            <person name="Ali A."/>
            <person name="Horneman A.J."/>
            <person name="Heidelberg J.F."/>
        </authorList>
    </citation>
    <scope>NUCLEOTIDE SEQUENCE [LARGE SCALE GENOMIC DNA]</scope>
    <source>
        <strain evidence="5">ATCC 7966 / DSM 30187 / BCRC 13018 / CCUG 14551 / JCM 1027 / KCTC 2358 / NCIMB 9240 / NCTC 8049</strain>
    </source>
</reference>
<proteinExistence type="inferred from homology"/>
<dbReference type="InterPro" id="IPR006504">
    <property type="entry name" value="Tscrpt_reg_Spx/MgsR"/>
</dbReference>
<evidence type="ECO:0000313" key="4">
    <source>
        <dbReference type="EMBL" id="ABK37865.1"/>
    </source>
</evidence>
<evidence type="ECO:0000256" key="2">
    <source>
        <dbReference type="PROSITE-ProRule" id="PRU01282"/>
    </source>
</evidence>
<dbReference type="CDD" id="cd03035">
    <property type="entry name" value="ArsC_Yffb"/>
    <property type="match status" value="1"/>
</dbReference>
<dbReference type="InterPro" id="IPR006660">
    <property type="entry name" value="Arsenate_reductase-like"/>
</dbReference>
<dbReference type="KEGG" id="aha:AHA_1479"/>
<dbReference type="Proteomes" id="UP000000756">
    <property type="component" value="Chromosome"/>
</dbReference>
<dbReference type="STRING" id="380703.AHA_1479"/>
<comment type="similarity">
    <text evidence="1 2">Belongs to the ArsC family.</text>
</comment>
<dbReference type="PANTHER" id="PTHR30041">
    <property type="entry name" value="ARSENATE REDUCTASE"/>
    <property type="match status" value="1"/>
</dbReference>
<name>A0KIB6_AERHH</name>
<gene>
    <name evidence="4" type="ordered locus">AHA_1479</name>
</gene>
<dbReference type="AlphaFoldDB" id="A0KIB6"/>
<keyword evidence="5" id="KW-1185">Reference proteome</keyword>
<dbReference type="PROSITE" id="PS51353">
    <property type="entry name" value="ARSC"/>
    <property type="match status" value="1"/>
</dbReference>
<dbReference type="PANTHER" id="PTHR30041:SF8">
    <property type="entry name" value="PROTEIN YFFB"/>
    <property type="match status" value="1"/>
</dbReference>
<dbReference type="eggNOG" id="COG1393">
    <property type="taxonomic scope" value="Bacteria"/>
</dbReference>
<dbReference type="Pfam" id="PF03960">
    <property type="entry name" value="ArsC"/>
    <property type="match status" value="1"/>
</dbReference>
<evidence type="ECO:0000256" key="1">
    <source>
        <dbReference type="ARBA" id="ARBA00007198"/>
    </source>
</evidence>
<dbReference type="SUPFAM" id="SSF52833">
    <property type="entry name" value="Thioredoxin-like"/>
    <property type="match status" value="1"/>
</dbReference>
<feature type="compositionally biased region" description="Basic and acidic residues" evidence="3">
    <location>
        <begin position="27"/>
        <end position="38"/>
    </location>
</feature>
<dbReference type="HOGENOM" id="CLU_1113998_0_0_6"/>
<evidence type="ECO:0000256" key="3">
    <source>
        <dbReference type="SAM" id="MobiDB-lite"/>
    </source>
</evidence>
<dbReference type="Gene3D" id="3.40.30.10">
    <property type="entry name" value="Glutaredoxin"/>
    <property type="match status" value="1"/>
</dbReference>
<dbReference type="EMBL" id="CP000462">
    <property type="protein sequence ID" value="ABK37865.1"/>
    <property type="molecule type" value="Genomic_DNA"/>
</dbReference>
<dbReference type="PATRIC" id="fig|380703.7.peg.1488"/>